<organism evidence="1 2">
    <name type="scientific">Limnothrix redekei LRLZ20PSL1</name>
    <dbReference type="NCBI Taxonomy" id="3112953"/>
    <lineage>
        <taxon>Bacteria</taxon>
        <taxon>Bacillati</taxon>
        <taxon>Cyanobacteriota</taxon>
        <taxon>Cyanophyceae</taxon>
        <taxon>Pseudanabaenales</taxon>
        <taxon>Pseudanabaenaceae</taxon>
        <taxon>Limnothrix</taxon>
    </lineage>
</organism>
<name>A0ABW7CHW5_9CYAN</name>
<evidence type="ECO:0008006" key="3">
    <source>
        <dbReference type="Google" id="ProtNLM"/>
    </source>
</evidence>
<dbReference type="Proteomes" id="UP001604335">
    <property type="component" value="Unassembled WGS sequence"/>
</dbReference>
<accession>A0ABW7CHW5</accession>
<keyword evidence="2" id="KW-1185">Reference proteome</keyword>
<proteinExistence type="predicted"/>
<dbReference type="EMBL" id="JAZAQF010000095">
    <property type="protein sequence ID" value="MFG3819648.1"/>
    <property type="molecule type" value="Genomic_DNA"/>
</dbReference>
<comment type="caution">
    <text evidence="1">The sequence shown here is derived from an EMBL/GenBank/DDBJ whole genome shotgun (WGS) entry which is preliminary data.</text>
</comment>
<evidence type="ECO:0000313" key="1">
    <source>
        <dbReference type="EMBL" id="MFG3819648.1"/>
    </source>
</evidence>
<reference evidence="2" key="1">
    <citation type="journal article" date="2024" name="Algal Res.">
        <title>Biochemical, toxicological and genomic investigation of a high-biomass producing Limnothrix strain isolated from Italian shallow drinking water reservoir.</title>
        <authorList>
            <person name="Simonazzi M."/>
            <person name="Shishido T.K."/>
            <person name="Delbaje E."/>
            <person name="Wahlsten M."/>
            <person name="Fewer D.P."/>
            <person name="Sivonen K."/>
            <person name="Pezzolesi L."/>
            <person name="Pistocchi R."/>
        </authorList>
    </citation>
    <scope>NUCLEOTIDE SEQUENCE [LARGE SCALE GENOMIC DNA]</scope>
    <source>
        <strain evidence="2">LRLZ20PSL1</strain>
    </source>
</reference>
<gene>
    <name evidence="1" type="ORF">VPK24_18545</name>
</gene>
<evidence type="ECO:0000313" key="2">
    <source>
        <dbReference type="Proteomes" id="UP001604335"/>
    </source>
</evidence>
<protein>
    <recommendedName>
        <fullName evidence="3">TerB-C domain-containing protein</fullName>
    </recommendedName>
</protein>
<sequence>MVMSFVFPAAIQAGLASGAYEVVRHSVTGNFIGLARDVVTKKFVGHAIGAATSMGAASWLAPAQLVLGLTVGAAQAAQTHRGFQKTYRELDIIKSGIASLQSSVGILQASQAILGVGVVAGVALSAANLWQTIKLRQEVQQLGMEMKEGFLNLENLVNTQSQEIQDHVQRVAEDIKFEQHRVVLVRAYGQFCEANRLIKTALACDDLAVRNSTLSNAELMLSNALADYRNPQLLSDLSAAARLRRLECCWAIEQALALTFQLRGQYKAVVDRLLQLRSHIAQAAIDLLNMATPEEVAFLVPELMRIYNADLEVIQSWIDHADWISTLSQDELLELPSNSAPALELENEAQSPDLEAVPAEVVLYESWTQKMPRAAIQDATILMFNPDLRLPTIEEIQKAAQQKNYHALNAENLQSVSDPALANLKQYFRQLPSIS</sequence>